<dbReference type="InterPro" id="IPR002736">
    <property type="entry name" value="CitG"/>
</dbReference>
<dbReference type="Gene3D" id="1.10.4200.10">
    <property type="entry name" value="Triphosphoribosyl-dephospho-CoA protein"/>
    <property type="match status" value="1"/>
</dbReference>
<reference evidence="3" key="1">
    <citation type="journal article" date="1994" name="Mol. Microbiol.">
        <title>Klebsiella pneumoniae genes for citrate lyase and citrate lyase ligase: localization, sequencing, and expression.</title>
        <authorList>
            <person name="Bott M."/>
            <person name="Dimroth P."/>
        </authorList>
    </citation>
    <scope>NUCLEOTIDE SEQUENCE</scope>
</reference>
<dbReference type="PANTHER" id="PTHR42280:SF1">
    <property type="entry name" value="CITG FAMILY PROTEIN"/>
    <property type="match status" value="1"/>
</dbReference>
<protein>
    <submittedName>
        <fullName evidence="3">Triphosphoribosyl-dephospho-CoA synthase</fullName>
        <ecNumber evidence="3">2.4.2.52</ecNumber>
    </submittedName>
</protein>
<name>A0A8B6X8G7_9BURK</name>
<evidence type="ECO:0000313" key="2">
    <source>
        <dbReference type="Proteomes" id="UP000675920"/>
    </source>
</evidence>
<accession>A0A8B6X8G7</accession>
<reference evidence="3" key="3">
    <citation type="journal article" date="2000" name="FEBS Lett.">
        <title>Identification of triphosphoribosyl-dephospho-CoA as precursor of the citrate lyase prosthetic group.</title>
        <authorList>
            <person name="Schneider K."/>
            <person name="Dimroth P."/>
            <person name="Bott M."/>
        </authorList>
    </citation>
    <scope>NUCLEOTIDE SEQUENCE</scope>
</reference>
<proteinExistence type="predicted"/>
<dbReference type="Proteomes" id="UP000675920">
    <property type="component" value="Unplaced"/>
</dbReference>
<feature type="region of interest" description="Disordered" evidence="1">
    <location>
        <begin position="131"/>
        <end position="158"/>
    </location>
</feature>
<keyword evidence="2" id="KW-1185">Reference proteome</keyword>
<dbReference type="PANTHER" id="PTHR42280">
    <property type="entry name" value="CITG FAMILY PROTEIN"/>
    <property type="match status" value="1"/>
</dbReference>
<dbReference type="RefSeq" id="WP_051378377.1">
    <property type="nucleotide sequence ID" value="NZ_AXWS01000008.1"/>
</dbReference>
<evidence type="ECO:0000313" key="3">
    <source>
        <dbReference type="RefSeq" id="WP_051378377.1"/>
    </source>
</evidence>
<dbReference type="OrthoDB" id="8525901at2"/>
<reference evidence="3" key="4">
    <citation type="submission" date="2025-08" db="UniProtKB">
        <authorList>
            <consortium name="RefSeq"/>
        </authorList>
    </citation>
    <scope>IDENTIFICATION</scope>
</reference>
<dbReference type="GO" id="GO:0046917">
    <property type="term" value="F:triphosphoribosyl-dephospho-CoA synthase activity"/>
    <property type="evidence" value="ECO:0007669"/>
    <property type="project" value="InterPro"/>
</dbReference>
<dbReference type="GO" id="GO:0005524">
    <property type="term" value="F:ATP binding"/>
    <property type="evidence" value="ECO:0007669"/>
    <property type="project" value="InterPro"/>
</dbReference>
<feature type="compositionally biased region" description="Low complexity" evidence="1">
    <location>
        <begin position="131"/>
        <end position="145"/>
    </location>
</feature>
<dbReference type="EC" id="2.4.2.52" evidence="3"/>
<sequence>MGAASRDGFGDALARPAGRVATGDARLERAFLFACALDVAVAKPGNVSLDSAGHGMEARMFIDSARASLPGLLRPGAAVGERAEAAVIATRAAVGCNTNLGILLLGAPIALAAERLAARAAGAGVAAEAGAPPASASDAGAADGGAADEHPADGGTPADAARARLRFRFDRLCAELDAVLATLTVADARHAYRAIAHASPGGLGDAPEQSVHAEPTIDLRAAMRLAADRDLVAAQYADGFPQVRQGAARFLRDALGTVPQAASDGRPEAAMLDVFMTLLAAHPDSHIARKRGTVAAQTVTDTAAALWFPRPGSPEADRATLLAGWDAELKSKGINPGTTADLSVASAFMAACVMPKLVSRAGAGVSRLLGTESDS</sequence>
<dbReference type="Pfam" id="PF01874">
    <property type="entry name" value="CitG"/>
    <property type="match status" value="1"/>
</dbReference>
<reference evidence="3" key="2">
    <citation type="journal article" date="2000" name="Biochemistry">
        <title>Biosynthesis of the prosthetic group of citrate lyase.</title>
        <authorList>
            <person name="Schneider K."/>
            <person name="Dimroth P."/>
            <person name="Bott M."/>
        </authorList>
    </citation>
    <scope>NUCLEOTIDE SEQUENCE</scope>
</reference>
<dbReference type="AlphaFoldDB" id="A0A8B6X8G7"/>
<evidence type="ECO:0000256" key="1">
    <source>
        <dbReference type="SAM" id="MobiDB-lite"/>
    </source>
</evidence>
<organism evidence="2 3">
    <name type="scientific">Derxia gummosa DSM 723</name>
    <dbReference type="NCBI Taxonomy" id="1121388"/>
    <lineage>
        <taxon>Bacteria</taxon>
        <taxon>Pseudomonadati</taxon>
        <taxon>Pseudomonadota</taxon>
        <taxon>Betaproteobacteria</taxon>
        <taxon>Burkholderiales</taxon>
        <taxon>Alcaligenaceae</taxon>
        <taxon>Derxia</taxon>
    </lineage>
</organism>